<sequence>MGASNRVRRGGGDWLGTSIVVDSTRGIEFYAARVRSKEGRGPVRPQVCGRSDRLVGPVRPQFLSRVGRGEGPVEGKTNPYLRDKVCPENLPFCPRYGQLSSYRSKSA</sequence>
<organism evidence="1 2">
    <name type="scientific">Oryza sativa subsp. japonica</name>
    <name type="common">Rice</name>
    <dbReference type="NCBI Taxonomy" id="39947"/>
    <lineage>
        <taxon>Eukaryota</taxon>
        <taxon>Viridiplantae</taxon>
        <taxon>Streptophyta</taxon>
        <taxon>Embryophyta</taxon>
        <taxon>Tracheophyta</taxon>
        <taxon>Spermatophyta</taxon>
        <taxon>Magnoliopsida</taxon>
        <taxon>Liliopsida</taxon>
        <taxon>Poales</taxon>
        <taxon>Poaceae</taxon>
        <taxon>BOP clade</taxon>
        <taxon>Oryzoideae</taxon>
        <taxon>Oryzeae</taxon>
        <taxon>Oryzinae</taxon>
        <taxon>Oryza</taxon>
        <taxon>Oryza sativa</taxon>
    </lineage>
</organism>
<protein>
    <submittedName>
        <fullName evidence="1">Uncharacterized protein</fullName>
    </submittedName>
</protein>
<evidence type="ECO:0000313" key="1">
    <source>
        <dbReference type="EMBL" id="BAC55737.1"/>
    </source>
</evidence>
<gene>
    <name evidence="1" type="primary">P0656C04.136</name>
</gene>
<accession>Q69R22</accession>
<name>Q69R22_ORYSJ</name>
<evidence type="ECO:0000313" key="2">
    <source>
        <dbReference type="Proteomes" id="UP000000763"/>
    </source>
</evidence>
<dbReference type="Proteomes" id="UP000000763">
    <property type="component" value="Chromosome 7"/>
</dbReference>
<dbReference type="EMBL" id="AP004346">
    <property type="protein sequence ID" value="BAC55737.1"/>
    <property type="molecule type" value="Genomic_DNA"/>
</dbReference>
<dbReference type="AlphaFoldDB" id="Q69R22"/>
<reference evidence="2" key="1">
    <citation type="journal article" date="2005" name="Nature">
        <title>The map-based sequence of the rice genome.</title>
        <authorList>
            <consortium name="International rice genome sequencing project (IRGSP)"/>
            <person name="Matsumoto T."/>
            <person name="Wu J."/>
            <person name="Kanamori H."/>
            <person name="Katayose Y."/>
            <person name="Fujisawa M."/>
            <person name="Namiki N."/>
            <person name="Mizuno H."/>
            <person name="Yamamoto K."/>
            <person name="Antonio B.A."/>
            <person name="Baba T."/>
            <person name="Sakata K."/>
            <person name="Nagamura Y."/>
            <person name="Aoki H."/>
            <person name="Arikawa K."/>
            <person name="Arita K."/>
            <person name="Bito T."/>
            <person name="Chiden Y."/>
            <person name="Fujitsuka N."/>
            <person name="Fukunaka R."/>
            <person name="Hamada M."/>
            <person name="Harada C."/>
            <person name="Hayashi A."/>
            <person name="Hijishita S."/>
            <person name="Honda M."/>
            <person name="Hosokawa S."/>
            <person name="Ichikawa Y."/>
            <person name="Idonuma A."/>
            <person name="Iijima M."/>
            <person name="Ikeda M."/>
            <person name="Ikeno M."/>
            <person name="Ito K."/>
            <person name="Ito S."/>
            <person name="Ito T."/>
            <person name="Ito Y."/>
            <person name="Ito Y."/>
            <person name="Iwabuchi A."/>
            <person name="Kamiya K."/>
            <person name="Karasawa W."/>
            <person name="Kurita K."/>
            <person name="Katagiri S."/>
            <person name="Kikuta A."/>
            <person name="Kobayashi H."/>
            <person name="Kobayashi N."/>
            <person name="Machita K."/>
            <person name="Maehara T."/>
            <person name="Masukawa M."/>
            <person name="Mizubayashi T."/>
            <person name="Mukai Y."/>
            <person name="Nagasaki H."/>
            <person name="Nagata Y."/>
            <person name="Naito S."/>
            <person name="Nakashima M."/>
            <person name="Nakama Y."/>
            <person name="Nakamichi Y."/>
            <person name="Nakamura M."/>
            <person name="Meguro A."/>
            <person name="Negishi M."/>
            <person name="Ohta I."/>
            <person name="Ohta T."/>
            <person name="Okamoto M."/>
            <person name="Ono N."/>
            <person name="Saji S."/>
            <person name="Sakaguchi M."/>
            <person name="Sakai K."/>
            <person name="Shibata M."/>
            <person name="Shimokawa T."/>
            <person name="Song J."/>
            <person name="Takazaki Y."/>
            <person name="Terasawa K."/>
            <person name="Tsugane M."/>
            <person name="Tsuji K."/>
            <person name="Ueda S."/>
            <person name="Waki K."/>
            <person name="Yamagata H."/>
            <person name="Yamamoto M."/>
            <person name="Yamamoto S."/>
            <person name="Yamane H."/>
            <person name="Yoshiki S."/>
            <person name="Yoshihara R."/>
            <person name="Yukawa K."/>
            <person name="Zhong H."/>
            <person name="Yano M."/>
            <person name="Yuan Q."/>
            <person name="Ouyang S."/>
            <person name="Liu J."/>
            <person name="Jones K.M."/>
            <person name="Gansberger K."/>
            <person name="Moffat K."/>
            <person name="Hill J."/>
            <person name="Bera J."/>
            <person name="Fadrosh D."/>
            <person name="Jin S."/>
            <person name="Johri S."/>
            <person name="Kim M."/>
            <person name="Overton L."/>
            <person name="Reardon M."/>
            <person name="Tsitrin T."/>
            <person name="Vuong H."/>
            <person name="Weaver B."/>
            <person name="Ciecko A."/>
            <person name="Tallon L."/>
            <person name="Jackson J."/>
            <person name="Pai G."/>
            <person name="Aken S.V."/>
            <person name="Utterback T."/>
            <person name="Reidmuller S."/>
            <person name="Feldblyum T."/>
            <person name="Hsiao J."/>
            <person name="Zismann V."/>
            <person name="Iobst S."/>
            <person name="de Vazeille A.R."/>
            <person name="Buell C.R."/>
            <person name="Ying K."/>
            <person name="Li Y."/>
            <person name="Lu T."/>
            <person name="Huang Y."/>
            <person name="Zhao Q."/>
            <person name="Feng Q."/>
            <person name="Zhang L."/>
            <person name="Zhu J."/>
            <person name="Weng Q."/>
            <person name="Mu J."/>
            <person name="Lu Y."/>
            <person name="Fan D."/>
            <person name="Liu Y."/>
            <person name="Guan J."/>
            <person name="Zhang Y."/>
            <person name="Yu S."/>
            <person name="Liu X."/>
            <person name="Zhang Y."/>
            <person name="Hong G."/>
            <person name="Han B."/>
            <person name="Choisne N."/>
            <person name="Demange N."/>
            <person name="Orjeda G."/>
            <person name="Samain S."/>
            <person name="Cattolico L."/>
            <person name="Pelletier E."/>
            <person name="Couloux A."/>
            <person name="Segurens B."/>
            <person name="Wincker P."/>
            <person name="D'Hont A."/>
            <person name="Scarpelli C."/>
            <person name="Weissenbach J."/>
            <person name="Salanoubat M."/>
            <person name="Quetier F."/>
            <person name="Yu Y."/>
            <person name="Kim H.R."/>
            <person name="Rambo T."/>
            <person name="Currie J."/>
            <person name="Collura K."/>
            <person name="Luo M."/>
            <person name="Yang T."/>
            <person name="Ammiraju J.S.S."/>
            <person name="Engler F."/>
            <person name="Soderlund C."/>
            <person name="Wing R.A."/>
            <person name="Palmer L.E."/>
            <person name="de la Bastide M."/>
            <person name="Spiegel L."/>
            <person name="Nascimento L."/>
            <person name="Zutavern T."/>
            <person name="O'Shaughnessy A."/>
            <person name="Dike S."/>
            <person name="Dedhia N."/>
            <person name="Preston R."/>
            <person name="Balija V."/>
            <person name="McCombie W.R."/>
            <person name="Chow T."/>
            <person name="Chen H."/>
            <person name="Chung M."/>
            <person name="Chen C."/>
            <person name="Shaw J."/>
            <person name="Wu H."/>
            <person name="Hsiao K."/>
            <person name="Chao Y."/>
            <person name="Chu M."/>
            <person name="Cheng C."/>
            <person name="Hour A."/>
            <person name="Lee P."/>
            <person name="Lin S."/>
            <person name="Lin Y."/>
            <person name="Liou J."/>
            <person name="Liu S."/>
            <person name="Hsing Y."/>
            <person name="Raghuvanshi S."/>
            <person name="Mohanty A."/>
            <person name="Bharti A.K."/>
            <person name="Gaur A."/>
            <person name="Gupta V."/>
            <person name="Kumar D."/>
            <person name="Ravi V."/>
            <person name="Vij S."/>
            <person name="Kapur A."/>
            <person name="Khurana P."/>
            <person name="Khurana P."/>
            <person name="Khurana J.P."/>
            <person name="Tyagi A.K."/>
            <person name="Gaikwad K."/>
            <person name="Singh A."/>
            <person name="Dalal V."/>
            <person name="Srivastava S."/>
            <person name="Dixit A."/>
            <person name="Pal A.K."/>
            <person name="Ghazi I.A."/>
            <person name="Yadav M."/>
            <person name="Pandit A."/>
            <person name="Bhargava A."/>
            <person name="Sureshbabu K."/>
            <person name="Batra K."/>
            <person name="Sharma T.R."/>
            <person name="Mohapatra T."/>
            <person name="Singh N.K."/>
            <person name="Messing J."/>
            <person name="Nelson A.B."/>
            <person name="Fuks G."/>
            <person name="Kavchok S."/>
            <person name="Keizer G."/>
            <person name="Linton E."/>
            <person name="Llaca V."/>
            <person name="Song R."/>
            <person name="Tanyolac B."/>
            <person name="Young S."/>
            <person name="Ho-Il K."/>
            <person name="Hahn J.H."/>
            <person name="Sangsakoo G."/>
            <person name="Vanavichit A."/>
            <person name="de Mattos Luiz.A.T."/>
            <person name="Zimmer P.D."/>
            <person name="Malone G."/>
            <person name="Dellagostin O."/>
            <person name="de Oliveira A.C."/>
            <person name="Bevan M."/>
            <person name="Bancroft I."/>
            <person name="Minx P."/>
            <person name="Cordum H."/>
            <person name="Wilson R."/>
            <person name="Cheng Z."/>
            <person name="Jin W."/>
            <person name="Jiang J."/>
            <person name="Leong S.A."/>
            <person name="Iwama H."/>
            <person name="Gojobori T."/>
            <person name="Itoh T."/>
            <person name="Niimura Y."/>
            <person name="Fujii Y."/>
            <person name="Habara T."/>
            <person name="Sakai H."/>
            <person name="Sato Y."/>
            <person name="Wilson G."/>
            <person name="Kumar K."/>
            <person name="McCouch S."/>
            <person name="Juretic N."/>
            <person name="Hoen D."/>
            <person name="Wright S."/>
            <person name="Bruskiewich R."/>
            <person name="Bureau T."/>
            <person name="Miyao A."/>
            <person name="Hirochika H."/>
            <person name="Nishikawa T."/>
            <person name="Kadowaki K."/>
            <person name="Sugiura M."/>
            <person name="Burr B."/>
            <person name="Sasaki T."/>
        </authorList>
    </citation>
    <scope>NUCLEOTIDE SEQUENCE [LARGE SCALE GENOMIC DNA]</scope>
    <source>
        <strain evidence="2">cv. Nipponbare</strain>
    </source>
</reference>
<proteinExistence type="predicted"/>
<reference evidence="2" key="2">
    <citation type="journal article" date="2008" name="Nucleic Acids Res.">
        <title>The rice annotation project database (RAP-DB): 2008 update.</title>
        <authorList>
            <consortium name="The rice annotation project (RAP)"/>
        </authorList>
    </citation>
    <scope>GENOME REANNOTATION</scope>
    <source>
        <strain evidence="2">cv. Nipponbare</strain>
    </source>
</reference>